<proteinExistence type="predicted"/>
<sequence>MMAERRKDKRNLKSDISKHDGGEEERQEAGFSRHEQDTTSPSHMKSSVMELGQDQLHTLMDMNMGTVDHVEKSELLSGTDEMGRASRETQQDSSGYVYSNGRHLEPVVEVKEPSEVDGVRENDGSFLVKSKELPPSIIAEDKLDPVPLQNLSSLIDSDLSSKENEIAKVYTKVLENEKFEAYFKYVLDKISGN</sequence>
<feature type="compositionally biased region" description="Basic and acidic residues" evidence="1">
    <location>
        <begin position="1"/>
        <end position="21"/>
    </location>
</feature>
<feature type="region of interest" description="Disordered" evidence="1">
    <location>
        <begin position="74"/>
        <end position="101"/>
    </location>
</feature>
<evidence type="ECO:0000313" key="3">
    <source>
        <dbReference type="Proteomes" id="UP001237642"/>
    </source>
</evidence>
<feature type="region of interest" description="Disordered" evidence="1">
    <location>
        <begin position="1"/>
        <end position="54"/>
    </location>
</feature>
<reference evidence="2" key="1">
    <citation type="submission" date="2023-02" db="EMBL/GenBank/DDBJ databases">
        <title>Genome of toxic invasive species Heracleum sosnowskyi carries increased number of genes despite the absence of recent whole-genome duplications.</title>
        <authorList>
            <person name="Schelkunov M."/>
            <person name="Shtratnikova V."/>
            <person name="Makarenko M."/>
            <person name="Klepikova A."/>
            <person name="Omelchenko D."/>
            <person name="Novikova G."/>
            <person name="Obukhova E."/>
            <person name="Bogdanov V."/>
            <person name="Penin A."/>
            <person name="Logacheva M."/>
        </authorList>
    </citation>
    <scope>NUCLEOTIDE SEQUENCE</scope>
    <source>
        <strain evidence="2">Hsosn_3</strain>
        <tissue evidence="2">Leaf</tissue>
    </source>
</reference>
<feature type="compositionally biased region" description="Basic and acidic residues" evidence="1">
    <location>
        <begin position="27"/>
        <end position="37"/>
    </location>
</feature>
<evidence type="ECO:0000256" key="1">
    <source>
        <dbReference type="SAM" id="MobiDB-lite"/>
    </source>
</evidence>
<gene>
    <name evidence="2" type="ORF">POM88_032997</name>
</gene>
<protein>
    <submittedName>
        <fullName evidence="2">Uncharacterized protein</fullName>
    </submittedName>
</protein>
<dbReference type="AlphaFoldDB" id="A0AAD8MLF7"/>
<keyword evidence="3" id="KW-1185">Reference proteome</keyword>
<name>A0AAD8MLF7_9APIA</name>
<comment type="caution">
    <text evidence="2">The sequence shown here is derived from an EMBL/GenBank/DDBJ whole genome shotgun (WGS) entry which is preliminary data.</text>
</comment>
<dbReference type="EMBL" id="JAUIZM010000007">
    <property type="protein sequence ID" value="KAK1376804.1"/>
    <property type="molecule type" value="Genomic_DNA"/>
</dbReference>
<organism evidence="2 3">
    <name type="scientific">Heracleum sosnowskyi</name>
    <dbReference type="NCBI Taxonomy" id="360622"/>
    <lineage>
        <taxon>Eukaryota</taxon>
        <taxon>Viridiplantae</taxon>
        <taxon>Streptophyta</taxon>
        <taxon>Embryophyta</taxon>
        <taxon>Tracheophyta</taxon>
        <taxon>Spermatophyta</taxon>
        <taxon>Magnoliopsida</taxon>
        <taxon>eudicotyledons</taxon>
        <taxon>Gunneridae</taxon>
        <taxon>Pentapetalae</taxon>
        <taxon>asterids</taxon>
        <taxon>campanulids</taxon>
        <taxon>Apiales</taxon>
        <taxon>Apiaceae</taxon>
        <taxon>Apioideae</taxon>
        <taxon>apioid superclade</taxon>
        <taxon>Tordylieae</taxon>
        <taxon>Tordyliinae</taxon>
        <taxon>Heracleum</taxon>
    </lineage>
</organism>
<feature type="compositionally biased region" description="Basic and acidic residues" evidence="1">
    <location>
        <begin position="81"/>
        <end position="90"/>
    </location>
</feature>
<accession>A0AAD8MLF7</accession>
<dbReference type="Proteomes" id="UP001237642">
    <property type="component" value="Unassembled WGS sequence"/>
</dbReference>
<evidence type="ECO:0000313" key="2">
    <source>
        <dbReference type="EMBL" id="KAK1376804.1"/>
    </source>
</evidence>
<reference evidence="2" key="2">
    <citation type="submission" date="2023-05" db="EMBL/GenBank/DDBJ databases">
        <authorList>
            <person name="Schelkunov M.I."/>
        </authorList>
    </citation>
    <scope>NUCLEOTIDE SEQUENCE</scope>
    <source>
        <strain evidence="2">Hsosn_3</strain>
        <tissue evidence="2">Leaf</tissue>
    </source>
</reference>